<evidence type="ECO:0000256" key="8">
    <source>
        <dbReference type="RuleBase" id="RU364083"/>
    </source>
</evidence>
<proteinExistence type="inferred from homology"/>
<evidence type="ECO:0000256" key="6">
    <source>
        <dbReference type="ARBA" id="ARBA00022967"/>
    </source>
</evidence>
<keyword evidence="6 8" id="KW-1278">Translocase</keyword>
<dbReference type="NCBIfam" id="TIGR01187">
    <property type="entry name" value="potA"/>
    <property type="match status" value="1"/>
</dbReference>
<dbReference type="Gene3D" id="2.40.50.100">
    <property type="match status" value="1"/>
</dbReference>
<dbReference type="GO" id="GO:0043190">
    <property type="term" value="C:ATP-binding cassette (ABC) transporter complex"/>
    <property type="evidence" value="ECO:0007669"/>
    <property type="project" value="InterPro"/>
</dbReference>
<keyword evidence="11" id="KW-1185">Reference proteome</keyword>
<reference evidence="10 11" key="1">
    <citation type="submission" date="2020-06" db="EMBL/GenBank/DDBJ databases">
        <title>The endosymbiont of the kinetoplastid Bodo saltans is a Paracaedibacter-like alpha-proteobacterium possessing a putative toxin-antitoxin system.</title>
        <authorList>
            <person name="Midha S."/>
            <person name="Rigden D.J."/>
            <person name="Siozios S."/>
            <person name="Hurst G.D.D."/>
            <person name="Jackson A.P."/>
        </authorList>
    </citation>
    <scope>NUCLEOTIDE SEQUENCE [LARGE SCALE GENOMIC DNA]</scope>
    <source>
        <strain evidence="10">Lake Konstanz</strain>
    </source>
</reference>
<dbReference type="PANTHER" id="PTHR42781:SF5">
    <property type="entry name" value="PUTRESCINE TRANSPORT ATP-BINDING PROTEIN POTG"/>
    <property type="match status" value="1"/>
</dbReference>
<dbReference type="InterPro" id="IPR003439">
    <property type="entry name" value="ABC_transporter-like_ATP-bd"/>
</dbReference>
<dbReference type="InterPro" id="IPR005893">
    <property type="entry name" value="PotA-like"/>
</dbReference>
<dbReference type="PANTHER" id="PTHR42781">
    <property type="entry name" value="SPERMIDINE/PUTRESCINE IMPORT ATP-BINDING PROTEIN POTA"/>
    <property type="match status" value="1"/>
</dbReference>
<keyword evidence="7 8" id="KW-0472">Membrane</keyword>
<dbReference type="GO" id="GO:0015417">
    <property type="term" value="F:ABC-type polyamine transporter activity"/>
    <property type="evidence" value="ECO:0007669"/>
    <property type="project" value="UniProtKB-EC"/>
</dbReference>
<evidence type="ECO:0000256" key="2">
    <source>
        <dbReference type="ARBA" id="ARBA00022475"/>
    </source>
</evidence>
<keyword evidence="5 8" id="KW-0067">ATP-binding</keyword>
<dbReference type="PROSITE" id="PS00211">
    <property type="entry name" value="ABC_TRANSPORTER_1"/>
    <property type="match status" value="1"/>
</dbReference>
<gene>
    <name evidence="8 10" type="primary">potA</name>
    <name evidence="10" type="ORF">CPBP_00785</name>
</gene>
<protein>
    <recommendedName>
        <fullName evidence="8">Spermidine/putrescine import ATP-binding protein PotA</fullName>
        <ecNumber evidence="8">7.6.2.11</ecNumber>
    </recommendedName>
</protein>
<evidence type="ECO:0000256" key="4">
    <source>
        <dbReference type="ARBA" id="ARBA00022741"/>
    </source>
</evidence>
<dbReference type="SUPFAM" id="SSF52540">
    <property type="entry name" value="P-loop containing nucleoside triphosphate hydrolases"/>
    <property type="match status" value="1"/>
</dbReference>
<dbReference type="SMART" id="SM00382">
    <property type="entry name" value="AAA"/>
    <property type="match status" value="1"/>
</dbReference>
<dbReference type="FunFam" id="3.40.50.300:FF:000133">
    <property type="entry name" value="Spermidine/putrescine import ATP-binding protein PotA"/>
    <property type="match status" value="1"/>
</dbReference>
<name>A0A7L9RUF5_9PROT</name>
<dbReference type="Proteomes" id="UP000594001">
    <property type="component" value="Chromosome"/>
</dbReference>
<evidence type="ECO:0000256" key="1">
    <source>
        <dbReference type="ARBA" id="ARBA00022448"/>
    </source>
</evidence>
<keyword evidence="1 8" id="KW-0813">Transport</keyword>
<comment type="similarity">
    <text evidence="8">Belongs to the ABC transporter superfamily. Spermidine/putrescine importer (TC 3.A.1.11.1) family.</text>
</comment>
<dbReference type="EC" id="7.6.2.11" evidence="8"/>
<keyword evidence="4 8" id="KW-0547">Nucleotide-binding</keyword>
<dbReference type="InterPro" id="IPR008995">
    <property type="entry name" value="Mo/tungstate-bd_C_term_dom"/>
</dbReference>
<accession>A0A7L9RUF5</accession>
<organism evidence="10 11">
    <name type="scientific">Candidatus Bodocaedibacter vickermanii</name>
    <dbReference type="NCBI Taxonomy" id="2741701"/>
    <lineage>
        <taxon>Bacteria</taxon>
        <taxon>Pseudomonadati</taxon>
        <taxon>Pseudomonadota</taxon>
        <taxon>Alphaproteobacteria</taxon>
        <taxon>Holosporales</taxon>
        <taxon>Candidatus Paracaedibacteraceae</taxon>
        <taxon>Candidatus Bodocaedibacter</taxon>
    </lineage>
</organism>
<dbReference type="GO" id="GO:0015847">
    <property type="term" value="P:putrescine transport"/>
    <property type="evidence" value="ECO:0007669"/>
    <property type="project" value="UniProtKB-ARBA"/>
</dbReference>
<dbReference type="Gene3D" id="3.40.50.300">
    <property type="entry name" value="P-loop containing nucleotide triphosphate hydrolases"/>
    <property type="match status" value="1"/>
</dbReference>
<evidence type="ECO:0000256" key="7">
    <source>
        <dbReference type="ARBA" id="ARBA00023136"/>
    </source>
</evidence>
<comment type="subunit">
    <text evidence="8">The complex is composed of two ATP-binding proteins (PotA), two transmembrane proteins (PotB and PotC) and a solute-binding protein (PotD).</text>
</comment>
<evidence type="ECO:0000313" key="11">
    <source>
        <dbReference type="Proteomes" id="UP000594001"/>
    </source>
</evidence>
<evidence type="ECO:0000256" key="3">
    <source>
        <dbReference type="ARBA" id="ARBA00022519"/>
    </source>
</evidence>
<dbReference type="KEGG" id="pbal:CPBP_00785"/>
<dbReference type="SUPFAM" id="SSF50331">
    <property type="entry name" value="MOP-like"/>
    <property type="match status" value="1"/>
</dbReference>
<dbReference type="RefSeq" id="WP_350331563.1">
    <property type="nucleotide sequence ID" value="NZ_CP054719.1"/>
</dbReference>
<evidence type="ECO:0000256" key="5">
    <source>
        <dbReference type="ARBA" id="ARBA00022840"/>
    </source>
</evidence>
<keyword evidence="3" id="KW-0997">Cell inner membrane</keyword>
<dbReference type="InterPro" id="IPR013611">
    <property type="entry name" value="Transp-assoc_OB_typ2"/>
</dbReference>
<dbReference type="InterPro" id="IPR027417">
    <property type="entry name" value="P-loop_NTPase"/>
</dbReference>
<keyword evidence="2 8" id="KW-1003">Cell membrane</keyword>
<dbReference type="InterPro" id="IPR050093">
    <property type="entry name" value="ABC_SmlMolc_Importer"/>
</dbReference>
<dbReference type="AlphaFoldDB" id="A0A7L9RUF5"/>
<dbReference type="GO" id="GO:0005524">
    <property type="term" value="F:ATP binding"/>
    <property type="evidence" value="ECO:0007669"/>
    <property type="project" value="UniProtKB-KW"/>
</dbReference>
<dbReference type="InterPro" id="IPR017871">
    <property type="entry name" value="ABC_transporter-like_CS"/>
</dbReference>
<comment type="function">
    <text evidence="8">Part of the ABC transporter complex PotABCD involved in spermidine/putrescine import. Responsible for energy coupling to the transport system.</text>
</comment>
<dbReference type="InterPro" id="IPR003593">
    <property type="entry name" value="AAA+_ATPase"/>
</dbReference>
<evidence type="ECO:0000313" key="10">
    <source>
        <dbReference type="EMBL" id="QOL20008.1"/>
    </source>
</evidence>
<dbReference type="Pfam" id="PF00005">
    <property type="entry name" value="ABC_tran"/>
    <property type="match status" value="1"/>
</dbReference>
<dbReference type="PROSITE" id="PS50893">
    <property type="entry name" value="ABC_TRANSPORTER_2"/>
    <property type="match status" value="1"/>
</dbReference>
<comment type="catalytic activity">
    <reaction evidence="8">
        <text>ATP + H2O + polyamine-[polyamine-binding protein]Side 1 = ADP + phosphate + polyamineSide 2 + [polyamine-binding protein]Side 1.</text>
        <dbReference type="EC" id="7.6.2.11"/>
    </reaction>
</comment>
<dbReference type="EMBL" id="CP054719">
    <property type="protein sequence ID" value="QOL20008.1"/>
    <property type="molecule type" value="Genomic_DNA"/>
</dbReference>
<evidence type="ECO:0000259" key="9">
    <source>
        <dbReference type="PROSITE" id="PS50893"/>
    </source>
</evidence>
<sequence>MEKNRIEPWQSFDEVPQIQIEGISKRYGNFPALRKLDLEIYKGEFFSLLGSSGCGKTTLLRILGGFESPSQGRILIDGIDITKLPPYKRPINMMFQSYALFPHMTVEENVAFGLKQENLSKKEIINRVDHYLELVDMIDLRKRKPDQLSGGQRQRVALARCLAKQPRVLLLDEPMAALDKRLREKTQFQLVNIQEKVGITFIMVTHDQEEAMTMSTRLGIMRGGQILQVGTPKEIYEYPNSQYVATFIGNANVLDGVVIETHQNHSIIRNDANDCMIYVSPASNAAADSLAHVSVRPEKILISKEPFEVEYNILTGIVDEIAYWGDVSMYHIQLASKQIIQVMVPNLLRGADRPITWNDKVYLHWKPQNGVLLVS</sequence>
<feature type="domain" description="ABC transporter" evidence="9">
    <location>
        <begin position="18"/>
        <end position="248"/>
    </location>
</feature>
<dbReference type="GO" id="GO:0016887">
    <property type="term" value="F:ATP hydrolysis activity"/>
    <property type="evidence" value="ECO:0007669"/>
    <property type="project" value="InterPro"/>
</dbReference>
<dbReference type="Pfam" id="PF08402">
    <property type="entry name" value="TOBE_2"/>
    <property type="match status" value="1"/>
</dbReference>